<dbReference type="AlphaFoldDB" id="A0A517R3N5"/>
<protein>
    <submittedName>
        <fullName evidence="1">Uncharacterized protein</fullName>
    </submittedName>
</protein>
<accession>A0A517R3N5</accession>
<gene>
    <name evidence="1" type="ORF">Pan189_28370</name>
</gene>
<evidence type="ECO:0000313" key="1">
    <source>
        <dbReference type="EMBL" id="QDT38443.1"/>
    </source>
</evidence>
<dbReference type="KEGG" id="svp:Pan189_28370"/>
<dbReference type="Gene3D" id="2.50.20.10">
    <property type="entry name" value="Lipoprotein localisation LolA/LolB/LppX"/>
    <property type="match status" value="1"/>
</dbReference>
<sequence length="277" mass="31727">MPIYGPLKFFSQFVIASSLRRVTLTIAVAAISTVGGSAAFAQEADGESKEHPLKPAMAWAQRSLKAVQEAGDYSAVFSKREIINREMKSLQTQIKFRREPFSVYMRFINKDNAGREVLYVKGRNNGNLLAHEATGLASWAGTLELDPQGNMAMAESRHPITRMGMENLVSAIIRQYETEMKYGETEVKYYPDAKLDERPVLVIESRHPVPRRVFKWHVTRLWIDKETYLPVRVQQYGFPQVQGGKPVLVEDYAYTKIRTDVRLTDADFDRRNPQYQF</sequence>
<dbReference type="Pfam" id="PF07608">
    <property type="entry name" value="DUF1571"/>
    <property type="match status" value="1"/>
</dbReference>
<dbReference type="InterPro" id="IPR011465">
    <property type="entry name" value="DUF1571"/>
</dbReference>
<dbReference type="RefSeq" id="WP_310820478.1">
    <property type="nucleotide sequence ID" value="NZ_CP036268.1"/>
</dbReference>
<name>A0A517R3N5_9PLAN</name>
<organism evidence="1 2">
    <name type="scientific">Stratiformator vulcanicus</name>
    <dbReference type="NCBI Taxonomy" id="2527980"/>
    <lineage>
        <taxon>Bacteria</taxon>
        <taxon>Pseudomonadati</taxon>
        <taxon>Planctomycetota</taxon>
        <taxon>Planctomycetia</taxon>
        <taxon>Planctomycetales</taxon>
        <taxon>Planctomycetaceae</taxon>
        <taxon>Stratiformator</taxon>
    </lineage>
</organism>
<dbReference type="Proteomes" id="UP000317318">
    <property type="component" value="Chromosome"/>
</dbReference>
<dbReference type="EMBL" id="CP036268">
    <property type="protein sequence ID" value="QDT38443.1"/>
    <property type="molecule type" value="Genomic_DNA"/>
</dbReference>
<evidence type="ECO:0000313" key="2">
    <source>
        <dbReference type="Proteomes" id="UP000317318"/>
    </source>
</evidence>
<proteinExistence type="predicted"/>
<keyword evidence="2" id="KW-1185">Reference proteome</keyword>
<reference evidence="1 2" key="1">
    <citation type="submission" date="2019-02" db="EMBL/GenBank/DDBJ databases">
        <title>Deep-cultivation of Planctomycetes and their phenomic and genomic characterization uncovers novel biology.</title>
        <authorList>
            <person name="Wiegand S."/>
            <person name="Jogler M."/>
            <person name="Boedeker C."/>
            <person name="Pinto D."/>
            <person name="Vollmers J."/>
            <person name="Rivas-Marin E."/>
            <person name="Kohn T."/>
            <person name="Peeters S.H."/>
            <person name="Heuer A."/>
            <person name="Rast P."/>
            <person name="Oberbeckmann S."/>
            <person name="Bunk B."/>
            <person name="Jeske O."/>
            <person name="Meyerdierks A."/>
            <person name="Storesund J.E."/>
            <person name="Kallscheuer N."/>
            <person name="Luecker S."/>
            <person name="Lage O.M."/>
            <person name="Pohl T."/>
            <person name="Merkel B.J."/>
            <person name="Hornburger P."/>
            <person name="Mueller R.-W."/>
            <person name="Bruemmer F."/>
            <person name="Labrenz M."/>
            <person name="Spormann A.M."/>
            <person name="Op den Camp H."/>
            <person name="Overmann J."/>
            <person name="Amann R."/>
            <person name="Jetten M.S.M."/>
            <person name="Mascher T."/>
            <person name="Medema M.H."/>
            <person name="Devos D.P."/>
            <person name="Kaster A.-K."/>
            <person name="Ovreas L."/>
            <person name="Rohde M."/>
            <person name="Galperin M.Y."/>
            <person name="Jogler C."/>
        </authorList>
    </citation>
    <scope>NUCLEOTIDE SEQUENCE [LARGE SCALE GENOMIC DNA]</scope>
    <source>
        <strain evidence="1 2">Pan189</strain>
    </source>
</reference>